<evidence type="ECO:0000256" key="9">
    <source>
        <dbReference type="PROSITE-ProRule" id="PRU00176"/>
    </source>
</evidence>
<dbReference type="SUPFAM" id="SSF56219">
    <property type="entry name" value="DNase I-like"/>
    <property type="match status" value="1"/>
</dbReference>
<keyword evidence="8" id="KW-0539">Nucleus</keyword>
<dbReference type="SUPFAM" id="SSF54928">
    <property type="entry name" value="RNA-binding domain, RBD"/>
    <property type="match status" value="1"/>
</dbReference>
<evidence type="ECO:0000256" key="4">
    <source>
        <dbReference type="ARBA" id="ARBA00009678"/>
    </source>
</evidence>
<evidence type="ECO:0000256" key="3">
    <source>
        <dbReference type="ARBA" id="ARBA00008943"/>
    </source>
</evidence>
<dbReference type="InterPro" id="IPR000300">
    <property type="entry name" value="IPPc"/>
</dbReference>
<dbReference type="InterPro" id="IPR002013">
    <property type="entry name" value="SAC_dom"/>
</dbReference>
<dbReference type="InterPro" id="IPR015047">
    <property type="entry name" value="SYNJ1/2_RRM"/>
</dbReference>
<dbReference type="InterPro" id="IPR035979">
    <property type="entry name" value="RBD_domain_sf"/>
</dbReference>
<evidence type="ECO:0000256" key="1">
    <source>
        <dbReference type="ARBA" id="ARBA00001786"/>
    </source>
</evidence>
<dbReference type="Pfam" id="PF07842">
    <property type="entry name" value="GCFC"/>
    <property type="match status" value="1"/>
</dbReference>
<dbReference type="FunFam" id="3.30.70.330:FF:000076">
    <property type="entry name" value="Synaptojanin-1 isoform 1"/>
    <property type="match status" value="1"/>
</dbReference>
<comment type="similarity">
    <text evidence="3">Belongs to the synaptojanin family.</text>
</comment>
<dbReference type="Pfam" id="PF02383">
    <property type="entry name" value="Syja_N"/>
    <property type="match status" value="1"/>
</dbReference>
<gene>
    <name evidence="13" type="ORF">ASZ78_014299</name>
</gene>
<dbReference type="GO" id="GO:0003723">
    <property type="term" value="F:RNA binding"/>
    <property type="evidence" value="ECO:0007669"/>
    <property type="project" value="UniProtKB-UniRule"/>
</dbReference>
<feature type="domain" description="SAC" evidence="12">
    <location>
        <begin position="1100"/>
        <end position="1297"/>
    </location>
</feature>
<feature type="compositionally biased region" description="Acidic residues" evidence="10">
    <location>
        <begin position="256"/>
        <end position="266"/>
    </location>
</feature>
<dbReference type="OrthoDB" id="1925875at2759"/>
<dbReference type="STRING" id="9009.A0A226NMJ7"/>
<feature type="region of interest" description="Disordered" evidence="10">
    <location>
        <begin position="103"/>
        <end position="145"/>
    </location>
</feature>
<evidence type="ECO:0000256" key="5">
    <source>
        <dbReference type="ARBA" id="ARBA00010801"/>
    </source>
</evidence>
<dbReference type="CDD" id="cd12719">
    <property type="entry name" value="RRM_SYNJ1"/>
    <property type="match status" value="1"/>
</dbReference>
<dbReference type="GO" id="GO:0000398">
    <property type="term" value="P:mRNA splicing, via spliceosome"/>
    <property type="evidence" value="ECO:0007669"/>
    <property type="project" value="InterPro"/>
</dbReference>
<comment type="similarity">
    <text evidence="4">In the central section; belongs to the inositol 1,4,5-trisphosphate 5-phosphatase family.</text>
</comment>
<dbReference type="Proteomes" id="UP000198323">
    <property type="component" value="Unassembled WGS sequence"/>
</dbReference>
<feature type="compositionally biased region" description="Basic and acidic residues" evidence="10">
    <location>
        <begin position="320"/>
        <end position="329"/>
    </location>
</feature>
<evidence type="ECO:0000256" key="10">
    <source>
        <dbReference type="SAM" id="MobiDB-lite"/>
    </source>
</evidence>
<comment type="similarity">
    <text evidence="5">Belongs to the GCF family.</text>
</comment>
<feature type="compositionally biased region" description="Basic residues" evidence="10">
    <location>
        <begin position="1"/>
        <end position="11"/>
    </location>
</feature>
<dbReference type="InterPro" id="IPR036691">
    <property type="entry name" value="Endo/exonu/phosph_ase_sf"/>
</dbReference>
<proteinExistence type="inferred from homology"/>
<dbReference type="EC" id="3.1.3.36" evidence="6"/>
<keyword evidence="9" id="KW-0694">RNA-binding</keyword>
<dbReference type="InterPro" id="IPR022783">
    <property type="entry name" value="GCFC_dom"/>
</dbReference>
<evidence type="ECO:0000313" key="14">
    <source>
        <dbReference type="Proteomes" id="UP000198323"/>
    </source>
</evidence>
<feature type="region of interest" description="Disordered" evidence="10">
    <location>
        <begin position="1"/>
        <end position="48"/>
    </location>
</feature>
<feature type="domain" description="SAC" evidence="12">
    <location>
        <begin position="1298"/>
        <end position="1339"/>
    </location>
</feature>
<dbReference type="InterPro" id="IPR012677">
    <property type="entry name" value="Nucleotide-bd_a/b_plait_sf"/>
</dbReference>
<dbReference type="SMART" id="SM01165">
    <property type="entry name" value="DUF1866"/>
    <property type="match status" value="1"/>
</dbReference>
<dbReference type="Gene3D" id="3.30.70.330">
    <property type="match status" value="1"/>
</dbReference>
<feature type="region of interest" description="Disordered" evidence="10">
    <location>
        <begin position="309"/>
        <end position="344"/>
    </location>
</feature>
<dbReference type="PROSITE" id="PS50275">
    <property type="entry name" value="SAC"/>
    <property type="match status" value="2"/>
</dbReference>
<evidence type="ECO:0000259" key="12">
    <source>
        <dbReference type="PROSITE" id="PS50275"/>
    </source>
</evidence>
<accession>A0A226NMJ7</accession>
<feature type="compositionally biased region" description="Pro residues" evidence="10">
    <location>
        <begin position="1874"/>
        <end position="1904"/>
    </location>
</feature>
<feature type="region of interest" description="Disordered" evidence="10">
    <location>
        <begin position="1862"/>
        <end position="2061"/>
    </location>
</feature>
<keyword evidence="14" id="KW-1185">Reference proteome</keyword>
<protein>
    <recommendedName>
        <fullName evidence="6">phosphoinositide 5-phosphatase</fullName>
        <ecNumber evidence="6">3.1.3.36</ecNumber>
    </recommendedName>
</protein>
<feature type="compositionally biased region" description="Pro residues" evidence="10">
    <location>
        <begin position="107"/>
        <end position="119"/>
    </location>
</feature>
<evidence type="ECO:0000313" key="13">
    <source>
        <dbReference type="EMBL" id="OXB68652.1"/>
    </source>
</evidence>
<reference evidence="13 14" key="1">
    <citation type="submission" date="2016-07" db="EMBL/GenBank/DDBJ databases">
        <title>Disparate Historic Effective Population Sizes Predicted by Modern Levels of Genome Diversity for the Scaled Quail (Callipepla squamata) and the Northern Bobwhite (Colinus virginianus): Inferences from First and Second Generation Draft Genome Assemblies for Sympatric New World Quail.</title>
        <authorList>
            <person name="Oldeschulte D.L."/>
            <person name="Halley Y.A."/>
            <person name="Bhattarai E.K."/>
            <person name="Brashear W.A."/>
            <person name="Hill J."/>
            <person name="Metz R.P."/>
            <person name="Johnson C.D."/>
            <person name="Rollins D."/>
            <person name="Peterson M.J."/>
            <person name="Bickhart D.M."/>
            <person name="Decker J.E."/>
            <person name="Seabury C.M."/>
        </authorList>
    </citation>
    <scope>NUCLEOTIDE SEQUENCE [LARGE SCALE GENOMIC DNA]</scope>
    <source>
        <strain evidence="13 14">Texas</strain>
        <tissue evidence="13">Leg muscle</tissue>
    </source>
</reference>
<dbReference type="EMBL" id="MCFN01000012">
    <property type="protein sequence ID" value="OXB68652.1"/>
    <property type="molecule type" value="Genomic_DNA"/>
</dbReference>
<feature type="region of interest" description="Disordered" evidence="10">
    <location>
        <begin position="2085"/>
        <end position="2106"/>
    </location>
</feature>
<feature type="region of interest" description="Disordered" evidence="10">
    <location>
        <begin position="2181"/>
        <end position="2221"/>
    </location>
</feature>
<dbReference type="InterPro" id="IPR034971">
    <property type="entry name" value="SYNJ1_RRM"/>
</dbReference>
<dbReference type="GO" id="GO:0003677">
    <property type="term" value="F:DNA binding"/>
    <property type="evidence" value="ECO:0007669"/>
    <property type="project" value="InterPro"/>
</dbReference>
<comment type="subcellular location">
    <subcellularLocation>
        <location evidence="2">Nucleus</location>
    </subcellularLocation>
</comment>
<evidence type="ECO:0000256" key="7">
    <source>
        <dbReference type="ARBA" id="ARBA00023098"/>
    </source>
</evidence>
<feature type="compositionally biased region" description="Basic and acidic residues" evidence="10">
    <location>
        <begin position="637"/>
        <end position="649"/>
    </location>
</feature>
<feature type="compositionally biased region" description="Pro residues" evidence="10">
    <location>
        <begin position="1960"/>
        <end position="1981"/>
    </location>
</feature>
<dbReference type="PROSITE" id="PS50102">
    <property type="entry name" value="RRM"/>
    <property type="match status" value="1"/>
</dbReference>
<dbReference type="Pfam" id="PF08952">
    <property type="entry name" value="DUF1866"/>
    <property type="match status" value="1"/>
</dbReference>
<feature type="region of interest" description="Disordered" evidence="10">
    <location>
        <begin position="237"/>
        <end position="278"/>
    </location>
</feature>
<dbReference type="GO" id="GO:0046856">
    <property type="term" value="P:phosphatidylinositol dephosphorylation"/>
    <property type="evidence" value="ECO:0007669"/>
    <property type="project" value="InterPro"/>
</dbReference>
<dbReference type="GO" id="GO:0005634">
    <property type="term" value="C:nucleus"/>
    <property type="evidence" value="ECO:0007669"/>
    <property type="project" value="UniProtKB-SubCell"/>
</dbReference>
<feature type="domain" description="RRM" evidence="11">
    <location>
        <begin position="1757"/>
        <end position="1812"/>
    </location>
</feature>
<dbReference type="PANTHER" id="PTHR12214:SF2">
    <property type="entry name" value="PAX3- AND PAX7-BINDING PROTEIN 1"/>
    <property type="match status" value="1"/>
</dbReference>
<dbReference type="Gene3D" id="3.60.10.10">
    <property type="entry name" value="Endonuclease/exonuclease/phosphatase"/>
    <property type="match status" value="2"/>
</dbReference>
<keyword evidence="7" id="KW-0443">Lipid metabolism</keyword>
<dbReference type="InterPro" id="IPR012890">
    <property type="entry name" value="GCFC2-like"/>
</dbReference>
<feature type="region of interest" description="Disordered" evidence="10">
    <location>
        <begin position="620"/>
        <end position="659"/>
    </location>
</feature>
<dbReference type="GO" id="GO:0045944">
    <property type="term" value="P:positive regulation of transcription by RNA polymerase II"/>
    <property type="evidence" value="ECO:0007669"/>
    <property type="project" value="TreeGrafter"/>
</dbReference>
<evidence type="ECO:0000259" key="11">
    <source>
        <dbReference type="PROSITE" id="PS50102"/>
    </source>
</evidence>
<feature type="compositionally biased region" description="Pro residues" evidence="10">
    <location>
        <begin position="2019"/>
        <end position="2029"/>
    </location>
</feature>
<dbReference type="SMART" id="SM00128">
    <property type="entry name" value="IPPc"/>
    <property type="match status" value="1"/>
</dbReference>
<comment type="catalytic activity">
    <reaction evidence="1">
        <text>a 1,2-diacyl-sn-glycero-3-phospho-(1D-myo-inositol-4,5-bisphosphate) + H2O = a 1,2-diacyl-sn-glycero-3-phospho-(1D-myo-inositol 4-phosphate) + phosphate</text>
        <dbReference type="Rhea" id="RHEA:22764"/>
        <dbReference type="ChEBI" id="CHEBI:15377"/>
        <dbReference type="ChEBI" id="CHEBI:43474"/>
        <dbReference type="ChEBI" id="CHEBI:58178"/>
        <dbReference type="ChEBI" id="CHEBI:58456"/>
        <dbReference type="EC" id="3.1.3.36"/>
    </reaction>
</comment>
<dbReference type="PANTHER" id="PTHR12214">
    <property type="entry name" value="GC-RICH SEQUENCE DNA-BINDING FACTOR"/>
    <property type="match status" value="1"/>
</dbReference>
<name>A0A226NMJ7_CALSU</name>
<dbReference type="Pfam" id="PF22669">
    <property type="entry name" value="Exo_endo_phos2"/>
    <property type="match status" value="2"/>
</dbReference>
<evidence type="ECO:0000256" key="6">
    <source>
        <dbReference type="ARBA" id="ARBA00013044"/>
    </source>
</evidence>
<evidence type="ECO:0000256" key="2">
    <source>
        <dbReference type="ARBA" id="ARBA00004123"/>
    </source>
</evidence>
<comment type="caution">
    <text evidence="13">The sequence shown here is derived from an EMBL/GenBank/DDBJ whole genome shotgun (WGS) entry which is preliminary data.</text>
</comment>
<feature type="compositionally biased region" description="Basic and acidic residues" evidence="10">
    <location>
        <begin position="620"/>
        <end position="629"/>
    </location>
</feature>
<evidence type="ECO:0000256" key="8">
    <source>
        <dbReference type="ARBA" id="ARBA00023242"/>
    </source>
</evidence>
<organism evidence="13 14">
    <name type="scientific">Callipepla squamata</name>
    <name type="common">Scaled quail</name>
    <dbReference type="NCBI Taxonomy" id="9009"/>
    <lineage>
        <taxon>Eukaryota</taxon>
        <taxon>Metazoa</taxon>
        <taxon>Chordata</taxon>
        <taxon>Craniata</taxon>
        <taxon>Vertebrata</taxon>
        <taxon>Euteleostomi</taxon>
        <taxon>Archelosauria</taxon>
        <taxon>Archosauria</taxon>
        <taxon>Dinosauria</taxon>
        <taxon>Saurischia</taxon>
        <taxon>Theropoda</taxon>
        <taxon>Coelurosauria</taxon>
        <taxon>Aves</taxon>
        <taxon>Neognathae</taxon>
        <taxon>Galloanserae</taxon>
        <taxon>Galliformes</taxon>
        <taxon>Odontophoridae</taxon>
        <taxon>Callipepla</taxon>
    </lineage>
</organism>
<feature type="compositionally biased region" description="Acidic residues" evidence="10">
    <location>
        <begin position="330"/>
        <end position="341"/>
    </location>
</feature>
<sequence>MFRKARRVNVRKRNDSEEEDEERDEEPPQEPAPASGAGGEGPGEASAVALAAAGTGLLPLPPGCVPLALPGSPAAFACAAGYGAALGLGLGLMGGDRAGLGALPAPSLLPPPPPPPPPQGNGLPASGRPKEKKRPRENKEAPRASLLSFQDEEEETEEVFKVKKSSYSKKIVKQLKKEYKEDLEKSKVKTEVNSPTDEDSVFSTSAYIECIHLKLSNAILMLIEIFESLSVEPPLEKTGQIKDIGQEDGTANSEHGEEEMEVESEKEEEKPKPGGAFSSALSSLNVLRPGEIPDAAFIHAARKKRQMARELGDFTPVDSEPGKSRLVREDENDASDDEDDDEKRRIVFTVKEKSQRQKIAEEIGIEGSDDEALVAGEQDEELSRWEQEQIRKGINIPQACISFIECYHFFSLSVWDSDNVQPSQPAEVNNLYYQNTYQTLSYGSSYGIPYTYAAYGSSETKSQKTDNTVPFKTPSNEMTPITIDLVKKQLKDRLDSMKELHKANRQQFEKHQQSREDSTKAIERLEGSSGGIGEQYKFLQEMRGYVQDLLECFSEKVPLINELESAMHQLYKQRASRLVQRRQDDIKDESSEFSSHSNKALMAPNLDSFGRDRVLYQEQVKRRTAEREARRARRRQAREQTGKMADHLEGLSSDDEETSTDITNFNMERDRILKESSKVFEDVLESFYSIDCIKSQFEAWRSKYFASYKDAYIGLCLPKLFNPLIRLQLLVWTPLEGKCRDFETMLWFESLLFYGCEEQEQEKDDADISLLPTIVERVVLPKLTVISENIWDPFSTTQTSRMVAIVQKLVNGYPSVVNAENKNTQMLLKALLLRMRRTLDDDVFMPLYPKNILENKNSGPYLFFQRQFWSSVKLLGNFLQWYGILSNKTLQELSIDGLLNRYILMAFQNSEYGDDSIKKAQSVIACFPKQWFANLKGDKTISQLENFCRYLVHLADTIYRNSIGCSDVEKRNARTATDKGKMAFSKGYRVYHKLDPLPFSVIVEARNREECLMFESGAVAVLSSAEKDTIKNTYSKVMDAYGLLGVLRLNLGDTLLHYLVLVTGCMSVGKIQDSEVFRVTSTEFVSLRIESTDEDRISEVRKVLNSGNFYFAWSSTGVSLDLSLNAHRSMQEHTTDNRFFWNQSLHLHLKHYGVNCDDWLLRLMCGGVEIRTIYAAHKQAKACLISRLSCERAGTRFNVRGTNDDGHVANFVETEQVIYLDDSVSSFIQIRGSVPLFWEQPGLQVGSHRVRMSRGFEANAPAFDRHFRTLKNVYGKQIIVNLLGAKEGEHMLSKAFQMLTKQLEVLGLAEKPQLVTRFQEVFRSMWSVNGDSVSKIYAGTGALEGKAKAGKLKDGARSVTRTIQNNFFDSSKQEAIDVLLLGNTLNSDLADKARALLTTSSLRASVKVLKSMCENFYKYAKPKKVRVCVGTWNVNGGKQFRSIAFKNQTLTDWLLDAPSIAGIHEFQDRRSKPVDIFAIGFEEMVELNAGNIVNASTTNQKLWAAELQKTISRDYKYVLLASEQLVGVCLFVFIRPQHAPFISHFAAGQSQVKERNEDFVEIARKLSFPMGRMLFSHDYIFWCGDFNYRIDIPNEEVKELIRQQNWDSLIAGDQLINQKNSGQIFRGFLEGKINFAPTYKYDLFSDDYDTSEKCRTPAWTDPEDLDLLNASFHDNSKVPYTWNPGTLLHYGRAELKTSDHRPVVALIDIDIFEIEAEERQKVYKEVIATQGPPDGTVMVSIKSSSAEENYFDDNLIDDLLQKFASYGEVILIRFVADKMWVTFLEGSSALNVMNLNGTEILGRTINISLKNPDWIKSLEDEMNLEKINIGLPSSTSSTLLCEDAEVTADYDMEDEIQLGAQQKDTSQALEPKRPPPPRPVAPPARPAPPQRPPPPSGLGAPPSPGVAKREVEARSQPPPSTGFSSAGTAGYAAARPTIPPRAGVISAPQSHVRPSGGRPTPEPQAKPAEPPRGSPLLPEPLKPQAAPAQPVTQPPPALKMQEPLIPVASHPPQTSAPPSLEPPPQPPPRSRSAHTLPSESAPSQQQVKTNGTYGTKLETQLSSDPFEDLSFQLLVSKMQTSARTTAVPTLNQKESMQLPSATQRNDILNTPKGWVTFDEEEENFHVKLKPSKSVPDFKQIGSRMSAGSPDLLGTEQSTFLGSDFTFGNDWNKSSTDCFYTMPARRPPAPPVPSRVTSNRSPADPFTPLAPKVSPTQDFTER</sequence>
<feature type="compositionally biased region" description="Acidic residues" evidence="10">
    <location>
        <begin position="16"/>
        <end position="28"/>
    </location>
</feature>
<dbReference type="GO" id="GO:0004439">
    <property type="term" value="F:phosphatidylinositol-4,5-bisphosphate 5-phosphatase activity"/>
    <property type="evidence" value="ECO:0007669"/>
    <property type="project" value="UniProtKB-EC"/>
</dbReference>
<dbReference type="InterPro" id="IPR000504">
    <property type="entry name" value="RRM_dom"/>
</dbReference>
<feature type="compositionally biased region" description="Polar residues" evidence="10">
    <location>
        <begin position="2035"/>
        <end position="2061"/>
    </location>
</feature>